<dbReference type="PANTHER" id="PTHR35936">
    <property type="entry name" value="MEMBRANE-BOUND LYTIC MUREIN TRANSGLYCOSYLASE F"/>
    <property type="match status" value="1"/>
</dbReference>
<evidence type="ECO:0000313" key="7">
    <source>
        <dbReference type="EMBL" id="BBF23419.1"/>
    </source>
</evidence>
<feature type="domain" description="Solute-binding protein family 3/N-terminal" evidence="6">
    <location>
        <begin position="44"/>
        <end position="262"/>
    </location>
</feature>
<dbReference type="Proteomes" id="UP000271003">
    <property type="component" value="Chromosome"/>
</dbReference>
<dbReference type="SUPFAM" id="SSF53850">
    <property type="entry name" value="Periplasmic binding protein-like II"/>
    <property type="match status" value="1"/>
</dbReference>
<proteinExistence type="inferred from homology"/>
<accession>A0A2Z6IAH0</accession>
<gene>
    <name evidence="7" type="ORF">SUTMEG_13100</name>
</gene>
<dbReference type="Pfam" id="PF00497">
    <property type="entry name" value="SBP_bac_3"/>
    <property type="match status" value="1"/>
</dbReference>
<organism evidence="7 8">
    <name type="scientific">Sutterella megalosphaeroides</name>
    <dbReference type="NCBI Taxonomy" id="2494234"/>
    <lineage>
        <taxon>Bacteria</taxon>
        <taxon>Pseudomonadati</taxon>
        <taxon>Pseudomonadota</taxon>
        <taxon>Betaproteobacteria</taxon>
        <taxon>Burkholderiales</taxon>
        <taxon>Sutterellaceae</taxon>
        <taxon>Sutterella</taxon>
    </lineage>
</organism>
<feature type="signal peptide" evidence="5">
    <location>
        <begin position="1"/>
        <end position="38"/>
    </location>
</feature>
<keyword evidence="8" id="KW-1185">Reference proteome</keyword>
<dbReference type="EMBL" id="AP018786">
    <property type="protein sequence ID" value="BBF23419.1"/>
    <property type="molecule type" value="Genomic_DNA"/>
</dbReference>
<evidence type="ECO:0000313" key="8">
    <source>
        <dbReference type="Proteomes" id="UP000271003"/>
    </source>
</evidence>
<evidence type="ECO:0000256" key="1">
    <source>
        <dbReference type="ARBA" id="ARBA00004196"/>
    </source>
</evidence>
<name>A0A2Z6IAH0_9BURK</name>
<dbReference type="Gene3D" id="3.40.190.10">
    <property type="entry name" value="Periplasmic binding protein-like II"/>
    <property type="match status" value="2"/>
</dbReference>
<dbReference type="PROSITE" id="PS01039">
    <property type="entry name" value="SBP_BACTERIAL_3"/>
    <property type="match status" value="1"/>
</dbReference>
<keyword evidence="3 5" id="KW-0732">Signal</keyword>
<dbReference type="OrthoDB" id="368476at2"/>
<dbReference type="GO" id="GO:0030313">
    <property type="term" value="C:cell envelope"/>
    <property type="evidence" value="ECO:0007669"/>
    <property type="project" value="UniProtKB-SubCell"/>
</dbReference>
<dbReference type="RefSeq" id="WP_120177031.1">
    <property type="nucleotide sequence ID" value="NZ_AP018786.1"/>
</dbReference>
<evidence type="ECO:0000259" key="6">
    <source>
        <dbReference type="SMART" id="SM00062"/>
    </source>
</evidence>
<dbReference type="InterPro" id="IPR006311">
    <property type="entry name" value="TAT_signal"/>
</dbReference>
<comment type="similarity">
    <text evidence="2 4">Belongs to the bacterial solute-binding protein 3 family.</text>
</comment>
<dbReference type="SMART" id="SM00062">
    <property type="entry name" value="PBPb"/>
    <property type="match status" value="1"/>
</dbReference>
<evidence type="ECO:0000256" key="2">
    <source>
        <dbReference type="ARBA" id="ARBA00010333"/>
    </source>
</evidence>
<dbReference type="AlphaFoldDB" id="A0A2Z6IAH0"/>
<reference evidence="7 8" key="1">
    <citation type="journal article" date="2018" name="Int. J. Syst. Evol. Microbiol.">
        <title>Mesosutterella multiformis gen. nov., sp. nov., a member of the family Sutterellaceae and Sutterella megalosphaeroides sp. nov., isolated from human faeces.</title>
        <authorList>
            <person name="Sakamoto M."/>
            <person name="Ikeyama N."/>
            <person name="Kunihiro T."/>
            <person name="Iino T."/>
            <person name="Yuki M."/>
            <person name="Ohkuma M."/>
        </authorList>
    </citation>
    <scope>NUCLEOTIDE SEQUENCE [LARGE SCALE GENOMIC DNA]</scope>
    <source>
        <strain evidence="7 8">6FBBBH3</strain>
    </source>
</reference>
<dbReference type="PANTHER" id="PTHR35936:SF35">
    <property type="entry name" value="L-CYSTINE-BINDING PROTEIN TCYJ"/>
    <property type="match status" value="1"/>
</dbReference>
<dbReference type="KEGG" id="sutt:SUTMEG_13100"/>
<evidence type="ECO:0000256" key="4">
    <source>
        <dbReference type="RuleBase" id="RU003744"/>
    </source>
</evidence>
<dbReference type="InterPro" id="IPR001638">
    <property type="entry name" value="Solute-binding_3/MltF_N"/>
</dbReference>
<comment type="subcellular location">
    <subcellularLocation>
        <location evidence="1">Cell envelope</location>
    </subcellularLocation>
</comment>
<feature type="chain" id="PRO_5016347054" evidence="5">
    <location>
        <begin position="39"/>
        <end position="267"/>
    </location>
</feature>
<sequence length="267" mass="28071">MTTSNTLSRRTFGRAAAALLAVAAVPALFFGATGEARAANLPESIRVGTEGLYAPFSYIAGGKLTGFDVEVARAAAAKLGIAIEFTTAPWDSLIAGLDAGRFDAVFNQVVPTEPRRAKYALTKSYMVERGVLVVRTDNVGIVSFDNLSGKRAAGVLTANWTDLVREKGATLVPVKEGSLAFQLVASRRADATVNSEIAFVDYMKTHGKAPLKAVARTTEGSEAAGLFRKKDAELAAAFSRAIEELKADGTLAKLSVKFLGVDATPGI</sequence>
<evidence type="ECO:0000256" key="3">
    <source>
        <dbReference type="ARBA" id="ARBA00022729"/>
    </source>
</evidence>
<dbReference type="InterPro" id="IPR018313">
    <property type="entry name" value="SBP_3_CS"/>
</dbReference>
<evidence type="ECO:0000256" key="5">
    <source>
        <dbReference type="SAM" id="SignalP"/>
    </source>
</evidence>
<protein>
    <submittedName>
        <fullName evidence="7">Amino acid ABC transporter substrate-binding protein</fullName>
    </submittedName>
</protein>
<dbReference type="PROSITE" id="PS51318">
    <property type="entry name" value="TAT"/>
    <property type="match status" value="1"/>
</dbReference>